<accession>G0V8X8</accession>
<dbReference type="FunCoup" id="G0V8X8">
    <property type="interactions" value="272"/>
</dbReference>
<keyword evidence="4" id="KW-0813">Transport</keyword>
<evidence type="ECO:0000256" key="7">
    <source>
        <dbReference type="ARBA" id="ARBA00022927"/>
    </source>
</evidence>
<evidence type="ECO:0000256" key="4">
    <source>
        <dbReference type="ARBA" id="ARBA00022448"/>
    </source>
</evidence>
<reference evidence="11 12" key="1">
    <citation type="journal article" date="2011" name="Proc. Natl. Acad. Sci. U.S.A.">
        <title>Evolutionary erosion of yeast sex chromosomes by mating-type switching accidents.</title>
        <authorList>
            <person name="Gordon J.L."/>
            <person name="Armisen D."/>
            <person name="Proux-Wera E."/>
            <person name="Oheigeartaigh S.S."/>
            <person name="Byrne K.P."/>
            <person name="Wolfe K.H."/>
        </authorList>
    </citation>
    <scope>NUCLEOTIDE SEQUENCE [LARGE SCALE GENOMIC DNA]</scope>
    <source>
        <strain evidence="12">ATCC 76901 / BCRC 22586 / CBS 4309 / NBRC 1992 / NRRL Y-12630</strain>
    </source>
</reference>
<dbReference type="Proteomes" id="UP000001640">
    <property type="component" value="Chromosome 1"/>
</dbReference>
<evidence type="ECO:0000256" key="3">
    <source>
        <dbReference type="ARBA" id="ARBA00008827"/>
    </source>
</evidence>
<gene>
    <name evidence="11" type="primary">NCAS0A13690</name>
    <name evidence="11" type="ordered locus">NCAS_0A13690</name>
</gene>
<dbReference type="GO" id="GO:0005198">
    <property type="term" value="F:structural molecule activity"/>
    <property type="evidence" value="ECO:0007669"/>
    <property type="project" value="InterPro"/>
</dbReference>
<dbReference type="GO" id="GO:0030126">
    <property type="term" value="C:COPI vesicle coat"/>
    <property type="evidence" value="ECO:0007669"/>
    <property type="project" value="EnsemblFungi"/>
</dbReference>
<dbReference type="GO" id="GO:0032511">
    <property type="term" value="P:late endosome to vacuole transport via multivesicular body sorting pathway"/>
    <property type="evidence" value="ECO:0007669"/>
    <property type="project" value="EnsemblFungi"/>
</dbReference>
<comment type="subcellular location">
    <subcellularLocation>
        <location evidence="2">Cytoplasmic vesicle</location>
        <location evidence="2">COPI-coated vesicle membrane</location>
        <topology evidence="2">Peripheral membrane protein</topology>
        <orientation evidence="2">Cytoplasmic side</orientation>
    </subcellularLocation>
    <subcellularLocation>
        <location evidence="1">Golgi apparatus membrane</location>
        <topology evidence="1">Peripheral membrane protein</topology>
        <orientation evidence="1">Cytoplasmic side</orientation>
    </subcellularLocation>
</comment>
<evidence type="ECO:0000256" key="2">
    <source>
        <dbReference type="ARBA" id="ARBA00004347"/>
    </source>
</evidence>
<dbReference type="InterPro" id="IPR006822">
    <property type="entry name" value="Coatomer_esu"/>
</dbReference>
<dbReference type="STRING" id="1064592.G0V8X8"/>
<dbReference type="GO" id="GO:0006888">
    <property type="term" value="P:endoplasmic reticulum to Golgi vesicle-mediated transport"/>
    <property type="evidence" value="ECO:0007669"/>
    <property type="project" value="EnsemblFungi"/>
</dbReference>
<dbReference type="InParanoid" id="G0V8X8"/>
<dbReference type="OMA" id="SNFYYFE"/>
<dbReference type="GeneID" id="96901405"/>
<evidence type="ECO:0000256" key="6">
    <source>
        <dbReference type="ARBA" id="ARBA00022892"/>
    </source>
</evidence>
<keyword evidence="5" id="KW-0963">Cytoplasm</keyword>
<evidence type="ECO:0000256" key="8">
    <source>
        <dbReference type="ARBA" id="ARBA00023034"/>
    </source>
</evidence>
<sequence>MDYFTIKQTYYAGQYTETLKEIEKVTDQDDETIVFYKSKSQLSLNNYTKNQSSTSLGKIFDLYAEFLKSRNIKKLQSQVILEKATSFELNLLATAQAILGQYDESLETCTEGINKSEEAGSSEMILLAVQVALLIEKPSLAKSIFETYANNNEDLSGDAEQIINQAESYLKYSTSEDVAGSNFYYYEEMAQTFPSWKTQLALLNSHLQQLNIEEAGEIADLLDSDFYSVEQKEVGAAYKEHFLAAKINLSHIVGETDSDALRDELRKVNPHHPLIAANKQMNDKFDEIIAKYSS</sequence>
<dbReference type="GO" id="GO:0006890">
    <property type="term" value="P:retrograde vesicle-mediated transport, Golgi to endoplasmic reticulum"/>
    <property type="evidence" value="ECO:0007669"/>
    <property type="project" value="InterPro"/>
</dbReference>
<name>G0V8X8_NAUCA</name>
<dbReference type="AlphaFoldDB" id="G0V8X8"/>
<organism evidence="11 12">
    <name type="scientific">Naumovozyma castellii</name>
    <name type="common">Yeast</name>
    <name type="synonym">Saccharomyces castellii</name>
    <dbReference type="NCBI Taxonomy" id="27288"/>
    <lineage>
        <taxon>Eukaryota</taxon>
        <taxon>Fungi</taxon>
        <taxon>Dikarya</taxon>
        <taxon>Ascomycota</taxon>
        <taxon>Saccharomycotina</taxon>
        <taxon>Saccharomycetes</taxon>
        <taxon>Saccharomycetales</taxon>
        <taxon>Saccharomycetaceae</taxon>
        <taxon>Naumovozyma</taxon>
    </lineage>
</organism>
<evidence type="ECO:0000256" key="1">
    <source>
        <dbReference type="ARBA" id="ARBA00004255"/>
    </source>
</evidence>
<dbReference type="OrthoDB" id="310217at2759"/>
<keyword evidence="12" id="KW-1185">Reference proteome</keyword>
<evidence type="ECO:0000313" key="11">
    <source>
        <dbReference type="EMBL" id="CCC67927.1"/>
    </source>
</evidence>
<dbReference type="EMBL" id="HE576752">
    <property type="protein sequence ID" value="CCC67927.1"/>
    <property type="molecule type" value="Genomic_DNA"/>
</dbReference>
<dbReference type="Pfam" id="PF04733">
    <property type="entry name" value="Coatomer_E"/>
    <property type="match status" value="1"/>
</dbReference>
<keyword evidence="7" id="KW-0653">Protein transport</keyword>
<dbReference type="KEGG" id="ncs:NCAS_0A13690"/>
<dbReference type="GO" id="GO:0006891">
    <property type="term" value="P:intra-Golgi vesicle-mediated transport"/>
    <property type="evidence" value="ECO:0007669"/>
    <property type="project" value="TreeGrafter"/>
</dbReference>
<protein>
    <recommendedName>
        <fullName evidence="13">Coatomer subunit epsilon</fullName>
    </recommendedName>
</protein>
<reference key="2">
    <citation type="submission" date="2011-08" db="EMBL/GenBank/DDBJ databases">
        <title>Genome sequence of Naumovozyma castellii.</title>
        <authorList>
            <person name="Gordon J.L."/>
            <person name="Armisen D."/>
            <person name="Proux-Wera E."/>
            <person name="OhEigeartaigh S.S."/>
            <person name="Byrne K.P."/>
            <person name="Wolfe K.H."/>
        </authorList>
    </citation>
    <scope>NUCLEOTIDE SEQUENCE</scope>
    <source>
        <strain>Type strain:CBS 4309</strain>
    </source>
</reference>
<dbReference type="InterPro" id="IPR011990">
    <property type="entry name" value="TPR-like_helical_dom_sf"/>
</dbReference>
<comment type="similarity">
    <text evidence="3">Belongs to the COPE family.</text>
</comment>
<dbReference type="RefSeq" id="XP_003674307.1">
    <property type="nucleotide sequence ID" value="XM_003674259.1"/>
</dbReference>
<evidence type="ECO:0000256" key="5">
    <source>
        <dbReference type="ARBA" id="ARBA00022490"/>
    </source>
</evidence>
<dbReference type="GO" id="GO:1990841">
    <property type="term" value="F:promoter-specific chromatin binding"/>
    <property type="evidence" value="ECO:0007669"/>
    <property type="project" value="EnsemblFungi"/>
</dbReference>
<evidence type="ECO:0000256" key="10">
    <source>
        <dbReference type="ARBA" id="ARBA00023329"/>
    </source>
</evidence>
<dbReference type="PANTHER" id="PTHR10805">
    <property type="entry name" value="COATOMER SUBUNIT EPSILON"/>
    <property type="match status" value="1"/>
</dbReference>
<dbReference type="eggNOG" id="KOG3081">
    <property type="taxonomic scope" value="Eukaryota"/>
</dbReference>
<keyword evidence="9" id="KW-0472">Membrane</keyword>
<evidence type="ECO:0000256" key="9">
    <source>
        <dbReference type="ARBA" id="ARBA00023136"/>
    </source>
</evidence>
<dbReference type="HOGENOM" id="CLU_075638_0_0_1"/>
<keyword evidence="6" id="KW-0931">ER-Golgi transport</keyword>
<keyword evidence="10" id="KW-0968">Cytoplasmic vesicle</keyword>
<dbReference type="GO" id="GO:0006901">
    <property type="term" value="P:vesicle coating"/>
    <property type="evidence" value="ECO:0007669"/>
    <property type="project" value="EnsemblFungi"/>
</dbReference>
<proteinExistence type="inferred from homology"/>
<evidence type="ECO:0008006" key="13">
    <source>
        <dbReference type="Google" id="ProtNLM"/>
    </source>
</evidence>
<dbReference type="GO" id="GO:0000139">
    <property type="term" value="C:Golgi membrane"/>
    <property type="evidence" value="ECO:0007669"/>
    <property type="project" value="UniProtKB-SubCell"/>
</dbReference>
<keyword evidence="8" id="KW-0333">Golgi apparatus</keyword>
<evidence type="ECO:0000313" key="12">
    <source>
        <dbReference type="Proteomes" id="UP000001640"/>
    </source>
</evidence>
<dbReference type="GO" id="GO:0015031">
    <property type="term" value="P:protein transport"/>
    <property type="evidence" value="ECO:0007669"/>
    <property type="project" value="UniProtKB-KW"/>
</dbReference>
<dbReference type="PANTHER" id="PTHR10805:SF0">
    <property type="entry name" value="COATOMER SUBUNIT EPSILON"/>
    <property type="match status" value="1"/>
</dbReference>
<dbReference type="Gene3D" id="1.25.40.10">
    <property type="entry name" value="Tetratricopeptide repeat domain"/>
    <property type="match status" value="1"/>
</dbReference>